<dbReference type="Proteomes" id="UP001352852">
    <property type="component" value="Unassembled WGS sequence"/>
</dbReference>
<organism evidence="1 2">
    <name type="scientific">Characodon lateralis</name>
    <dbReference type="NCBI Taxonomy" id="208331"/>
    <lineage>
        <taxon>Eukaryota</taxon>
        <taxon>Metazoa</taxon>
        <taxon>Chordata</taxon>
        <taxon>Craniata</taxon>
        <taxon>Vertebrata</taxon>
        <taxon>Euteleostomi</taxon>
        <taxon>Actinopterygii</taxon>
        <taxon>Neopterygii</taxon>
        <taxon>Teleostei</taxon>
        <taxon>Neoteleostei</taxon>
        <taxon>Acanthomorphata</taxon>
        <taxon>Ovalentaria</taxon>
        <taxon>Atherinomorphae</taxon>
        <taxon>Cyprinodontiformes</taxon>
        <taxon>Goodeidae</taxon>
        <taxon>Characodon</taxon>
    </lineage>
</organism>
<accession>A0ABU7F143</accession>
<reference evidence="1 2" key="1">
    <citation type="submission" date="2021-06" db="EMBL/GenBank/DDBJ databases">
        <authorList>
            <person name="Palmer J.M."/>
        </authorList>
    </citation>
    <scope>NUCLEOTIDE SEQUENCE [LARGE SCALE GENOMIC DNA]</scope>
    <source>
        <strain evidence="1 2">CL_MEX2019</strain>
        <tissue evidence="1">Muscle</tissue>
    </source>
</reference>
<name>A0ABU7F143_9TELE</name>
<gene>
    <name evidence="1" type="ORF">CHARACLAT_007882</name>
</gene>
<keyword evidence="2" id="KW-1185">Reference proteome</keyword>
<proteinExistence type="predicted"/>
<sequence length="148" mass="16277">MSLCQGCKNIFMFMQPSISSYRVVGKKKSRAREDGVAMEKDIPVGLERILTNCLAPQEGEAVLRQHCLQWEWEGADLDWGHYWAVEVVLRGSPQSCHNAFPGRNRGWGLSRVPQISCRAVMVDTPPQHCVAVGDSAPGQADWGGGPPS</sequence>
<protein>
    <submittedName>
        <fullName evidence="1">Uncharacterized protein</fullName>
    </submittedName>
</protein>
<evidence type="ECO:0000313" key="1">
    <source>
        <dbReference type="EMBL" id="MED6293163.1"/>
    </source>
</evidence>
<evidence type="ECO:0000313" key="2">
    <source>
        <dbReference type="Proteomes" id="UP001352852"/>
    </source>
</evidence>
<dbReference type="EMBL" id="JAHUTJ010074219">
    <property type="protein sequence ID" value="MED6293163.1"/>
    <property type="molecule type" value="Genomic_DNA"/>
</dbReference>
<comment type="caution">
    <text evidence="1">The sequence shown here is derived from an EMBL/GenBank/DDBJ whole genome shotgun (WGS) entry which is preliminary data.</text>
</comment>